<feature type="non-terminal residue" evidence="1">
    <location>
        <position position="1"/>
    </location>
</feature>
<protein>
    <submittedName>
        <fullName evidence="1">Uncharacterized protein</fullName>
    </submittedName>
</protein>
<evidence type="ECO:0000313" key="1">
    <source>
        <dbReference type="EMBL" id="GAG60500.1"/>
    </source>
</evidence>
<dbReference type="SUPFAM" id="SSF50886">
    <property type="entry name" value="D-aminopeptidase, middle and C-terminal domains"/>
    <property type="match status" value="1"/>
</dbReference>
<organism evidence="1">
    <name type="scientific">marine sediment metagenome</name>
    <dbReference type="NCBI Taxonomy" id="412755"/>
    <lineage>
        <taxon>unclassified sequences</taxon>
        <taxon>metagenomes</taxon>
        <taxon>ecological metagenomes</taxon>
    </lineage>
</organism>
<dbReference type="AlphaFoldDB" id="X0YWE3"/>
<sequence length="207" mass="24085">SYEGSYWNDKVNSIRRIYLKNDTLRYFRSEHSESPIVPVGKDEFQMVEVNDVVLVQFKMNGNDRSMVVTVDFGQPGIFNGFEPTEPSKEELESYTGEYYSPELETTYRVYMKNDSLYYHHSRHGDHGMKILKKDVLEADWPLSISKYKRNEQGQVTGIRVSNGRVRNLRFEKLKYKVDPYLLGACSPLHIGIKGKDRPSDINVLQVF</sequence>
<proteinExistence type="predicted"/>
<reference evidence="1" key="1">
    <citation type="journal article" date="2014" name="Front. Microbiol.">
        <title>High frequency of phylogenetically diverse reductive dehalogenase-homologous genes in deep subseafloor sedimentary metagenomes.</title>
        <authorList>
            <person name="Kawai M."/>
            <person name="Futagami T."/>
            <person name="Toyoda A."/>
            <person name="Takaki Y."/>
            <person name="Nishi S."/>
            <person name="Hori S."/>
            <person name="Arai W."/>
            <person name="Tsubouchi T."/>
            <person name="Morono Y."/>
            <person name="Uchiyama I."/>
            <person name="Ito T."/>
            <person name="Fujiyama A."/>
            <person name="Inagaki F."/>
            <person name="Takami H."/>
        </authorList>
    </citation>
    <scope>NUCLEOTIDE SEQUENCE</scope>
    <source>
        <strain evidence="1">Expedition CK06-06</strain>
    </source>
</reference>
<dbReference type="InterPro" id="IPR027279">
    <property type="entry name" value="D_amino_pept/lipop_sf"/>
</dbReference>
<comment type="caution">
    <text evidence="1">The sequence shown here is derived from an EMBL/GenBank/DDBJ whole genome shotgun (WGS) entry which is preliminary data.</text>
</comment>
<gene>
    <name evidence="1" type="ORF">S01H4_17302</name>
</gene>
<dbReference type="EMBL" id="BART01007613">
    <property type="protein sequence ID" value="GAG60500.1"/>
    <property type="molecule type" value="Genomic_DNA"/>
</dbReference>
<name>X0YWE3_9ZZZZ</name>
<accession>X0YWE3</accession>